<evidence type="ECO:0000259" key="8">
    <source>
        <dbReference type="PROSITE" id="PS50110"/>
    </source>
</evidence>
<reference evidence="9 10" key="1">
    <citation type="submission" date="2019-07" db="EMBL/GenBank/DDBJ databases">
        <title>Rapid identification of Enteric Bacteria from Whole Genome Sequences (WGS) using Average Nucleotide Identity (ANI).</title>
        <authorList>
            <person name="Lane C."/>
        </authorList>
    </citation>
    <scope>NUCLEOTIDE SEQUENCE [LARGE SCALE GENOMIC DNA]</scope>
    <source>
        <strain evidence="9 10">D2411</strain>
    </source>
</reference>
<evidence type="ECO:0000313" key="9">
    <source>
        <dbReference type="EMBL" id="TWO20879.1"/>
    </source>
</evidence>
<dbReference type="SMART" id="SM00387">
    <property type="entry name" value="HATPase_c"/>
    <property type="match status" value="1"/>
</dbReference>
<feature type="domain" description="Response regulatory" evidence="8">
    <location>
        <begin position="742"/>
        <end position="863"/>
    </location>
</feature>
<dbReference type="Gene3D" id="1.10.287.130">
    <property type="match status" value="1"/>
</dbReference>
<gene>
    <name evidence="9" type="ORF">YZ82_03535</name>
</gene>
<dbReference type="SMART" id="SM00448">
    <property type="entry name" value="REC"/>
    <property type="match status" value="1"/>
</dbReference>
<dbReference type="Pfam" id="PF00512">
    <property type="entry name" value="HisKA"/>
    <property type="match status" value="1"/>
</dbReference>
<evidence type="ECO:0000313" key="10">
    <source>
        <dbReference type="Proteomes" id="UP000321812"/>
    </source>
</evidence>
<dbReference type="SMART" id="SM00388">
    <property type="entry name" value="HisKA"/>
    <property type="match status" value="1"/>
</dbReference>
<evidence type="ECO:0000256" key="4">
    <source>
        <dbReference type="ARBA" id="ARBA00023012"/>
    </source>
</evidence>
<dbReference type="Pfam" id="PF08376">
    <property type="entry name" value="NIT"/>
    <property type="match status" value="1"/>
</dbReference>
<evidence type="ECO:0000259" key="7">
    <source>
        <dbReference type="PROSITE" id="PS50109"/>
    </source>
</evidence>
<feature type="transmembrane region" description="Helical" evidence="6">
    <location>
        <begin position="12"/>
        <end position="31"/>
    </location>
</feature>
<comment type="caution">
    <text evidence="9">The sequence shown here is derived from an EMBL/GenBank/DDBJ whole genome shotgun (WGS) entry which is preliminary data.</text>
</comment>
<dbReference type="Gene3D" id="3.40.50.2300">
    <property type="match status" value="2"/>
</dbReference>
<dbReference type="SUPFAM" id="SSF47384">
    <property type="entry name" value="Homodimeric domain of signal transducing histidine kinase"/>
    <property type="match status" value="1"/>
</dbReference>
<accession>A0A562XFH7</accession>
<dbReference type="PANTHER" id="PTHR45339">
    <property type="entry name" value="HYBRID SIGNAL TRANSDUCTION HISTIDINE KINASE J"/>
    <property type="match status" value="1"/>
</dbReference>
<dbReference type="PROSITE" id="PS50110">
    <property type="entry name" value="RESPONSE_REGULATORY"/>
    <property type="match status" value="1"/>
</dbReference>
<dbReference type="InterPro" id="IPR011006">
    <property type="entry name" value="CheY-like_superfamily"/>
</dbReference>
<dbReference type="PROSITE" id="PS50109">
    <property type="entry name" value="HIS_KIN"/>
    <property type="match status" value="1"/>
</dbReference>
<dbReference type="SUPFAM" id="SSF55874">
    <property type="entry name" value="ATPase domain of HSP90 chaperone/DNA topoisomerase II/histidine kinase"/>
    <property type="match status" value="1"/>
</dbReference>
<dbReference type="InterPro" id="IPR003594">
    <property type="entry name" value="HATPase_dom"/>
</dbReference>
<name>A0A562XFH7_CAMHY</name>
<dbReference type="EMBL" id="VOAP01000011">
    <property type="protein sequence ID" value="TWO20879.1"/>
    <property type="molecule type" value="Genomic_DNA"/>
</dbReference>
<keyword evidence="4" id="KW-0902">Two-component regulatory system</keyword>
<evidence type="ECO:0000256" key="3">
    <source>
        <dbReference type="ARBA" id="ARBA00022553"/>
    </source>
</evidence>
<organism evidence="9 10">
    <name type="scientific">Campylobacter hyointestinalis</name>
    <dbReference type="NCBI Taxonomy" id="198"/>
    <lineage>
        <taxon>Bacteria</taxon>
        <taxon>Pseudomonadati</taxon>
        <taxon>Campylobacterota</taxon>
        <taxon>Epsilonproteobacteria</taxon>
        <taxon>Campylobacterales</taxon>
        <taxon>Campylobacteraceae</taxon>
        <taxon>Campylobacter</taxon>
    </lineage>
</organism>
<protein>
    <recommendedName>
        <fullName evidence="2">histidine kinase</fullName>
        <ecNumber evidence="2">2.7.13.3</ecNumber>
    </recommendedName>
</protein>
<keyword evidence="6" id="KW-1133">Transmembrane helix</keyword>
<dbReference type="EC" id="2.7.13.3" evidence="2"/>
<evidence type="ECO:0000256" key="1">
    <source>
        <dbReference type="ARBA" id="ARBA00000085"/>
    </source>
</evidence>
<dbReference type="InterPro" id="IPR036097">
    <property type="entry name" value="HisK_dim/P_sf"/>
</dbReference>
<dbReference type="Pfam" id="PF00072">
    <property type="entry name" value="Response_reg"/>
    <property type="match status" value="1"/>
</dbReference>
<evidence type="ECO:0000256" key="2">
    <source>
        <dbReference type="ARBA" id="ARBA00012438"/>
    </source>
</evidence>
<dbReference type="Gene3D" id="3.30.565.10">
    <property type="entry name" value="Histidine kinase-like ATPase, C-terminal domain"/>
    <property type="match status" value="1"/>
</dbReference>
<evidence type="ECO:0000256" key="6">
    <source>
        <dbReference type="SAM" id="Phobius"/>
    </source>
</evidence>
<dbReference type="InterPro" id="IPR005467">
    <property type="entry name" value="His_kinase_dom"/>
</dbReference>
<proteinExistence type="predicted"/>
<dbReference type="AlphaFoldDB" id="A0A562XFH7"/>
<dbReference type="Proteomes" id="UP000321812">
    <property type="component" value="Unassembled WGS sequence"/>
</dbReference>
<feature type="modified residue" description="4-aspartylphosphate" evidence="5">
    <location>
        <position position="794"/>
    </location>
</feature>
<dbReference type="InterPro" id="IPR001789">
    <property type="entry name" value="Sig_transdc_resp-reg_receiver"/>
</dbReference>
<sequence length="1030" mass="118744">MKKIFSMTNIFRIISTTPLLFLFVFSSIYIYNSFNNYKNIENSEAKFKTAQNLLLVSKELNAERSINTSYIQKDNKINKEDILNQQNKTDLAIKHFLKQYSLQDTDEGLEEIKKQLVNISFIRNKIDNFDYKIDDLFFDYYFNVNKAIEKEMENLKDYSITPKGAILLDIYAELYKEENLLSLERDYVARFLMVSRPMKDNELKIWLEMFNKERPLGFYIPDNRLSAKINSILSSADTIDLYTTTHNFASAIIRESYIGRYSVDTQKWYEMMNKKLLLNSDIINLVDEKIISSINEFKNKCLLNLLISSVIWLLSVLFLILAYKIRIKIKISLKKLDDILNIIKSENKDIKLDLDSNEGLQKAYEVIENALDQMQYKESKNPDAIKSKSIFLSHISHDLRTPLNGIIGFIELLKTSKLSEKDNEIIDIIQRSSNDLLKTINNLLNISRIENDEIILQPNDFIPVNEFENVIEIYAQKAREKNIDFNAFIDPELSYKINGDIEKLNDSLANLISGAINFANKNRKIIVKITKFEQTDYYTTIIFSIKDNGTNIEALKQGNIFDDFISLKNNAKNAYSGIELGLSIADKYISMMGAEVETKSLPNGGGEFNFSIKFENIEKKPAHKSEFNNVKIAVLTNDRANIYNSFIRKYLEYLGVNVTFFTNSSQVGDFDIVLLRLKDYAIPLDLKDKKLIVSVPNKRLAQGSMSLKKSATICEPVTLSKMINALNLLTKDEEDEEKSFKDIKFNADILIAGEQSKKAILDILSNICNVKIVENGEQAVLEAKNNDYDLIFMDINMPVMNGILAATKIREHEKDIGKHTHIIAMANYDVKVNRTNLADDIFDAFLVKPTNKSDVIKTLNNFIPDKMITNILVSPIQSYKKIPTNYNIEAFNLRDVLLFKKSSIENKIFSSVISGFYQNIDVVNSFEEFKEKLEFSPYKLILIDHKIPNFNENEVYQMINQAKQKHHIDTITILFVDPNTALKDDLRDKFDEIVKSNISKTQLETIINLYIKTEEQDICIITQNDEKENG</sequence>
<keyword evidence="3 5" id="KW-0597">Phosphoprotein</keyword>
<dbReference type="InterPro" id="IPR036890">
    <property type="entry name" value="HATPase_C_sf"/>
</dbReference>
<dbReference type="SUPFAM" id="SSF52172">
    <property type="entry name" value="CheY-like"/>
    <property type="match status" value="1"/>
</dbReference>
<dbReference type="GO" id="GO:0000155">
    <property type="term" value="F:phosphorelay sensor kinase activity"/>
    <property type="evidence" value="ECO:0007669"/>
    <property type="project" value="InterPro"/>
</dbReference>
<dbReference type="CDD" id="cd00082">
    <property type="entry name" value="HisKA"/>
    <property type="match status" value="1"/>
</dbReference>
<dbReference type="RefSeq" id="WP_147497112.1">
    <property type="nucleotide sequence ID" value="NZ_VOAP01000011.1"/>
</dbReference>
<keyword evidence="6" id="KW-0812">Transmembrane</keyword>
<dbReference type="InterPro" id="IPR013587">
    <property type="entry name" value="Nitrate/nitrite_sensing"/>
</dbReference>
<keyword evidence="6" id="KW-0472">Membrane</keyword>
<dbReference type="InterPro" id="IPR003661">
    <property type="entry name" value="HisK_dim/P_dom"/>
</dbReference>
<feature type="transmembrane region" description="Helical" evidence="6">
    <location>
        <begin position="302"/>
        <end position="325"/>
    </location>
</feature>
<comment type="catalytic activity">
    <reaction evidence="1">
        <text>ATP + protein L-histidine = ADP + protein N-phospho-L-histidine.</text>
        <dbReference type="EC" id="2.7.13.3"/>
    </reaction>
</comment>
<evidence type="ECO:0000256" key="5">
    <source>
        <dbReference type="PROSITE-ProRule" id="PRU00169"/>
    </source>
</evidence>
<dbReference type="CDD" id="cd17546">
    <property type="entry name" value="REC_hyHK_CKI1_RcsC-like"/>
    <property type="match status" value="1"/>
</dbReference>
<feature type="domain" description="Histidine kinase" evidence="7">
    <location>
        <begin position="394"/>
        <end position="616"/>
    </location>
</feature>
<dbReference type="PANTHER" id="PTHR45339:SF1">
    <property type="entry name" value="HYBRID SIGNAL TRANSDUCTION HISTIDINE KINASE J"/>
    <property type="match status" value="1"/>
</dbReference>
<dbReference type="Pfam" id="PF02518">
    <property type="entry name" value="HATPase_c"/>
    <property type="match status" value="1"/>
</dbReference>